<evidence type="ECO:0000313" key="3">
    <source>
        <dbReference type="Proteomes" id="UP000234681"/>
    </source>
</evidence>
<reference evidence="2 3" key="1">
    <citation type="submission" date="2005-09" db="EMBL/GenBank/DDBJ databases">
        <authorList>
            <person name="Mural R.J."/>
            <person name="Li P.W."/>
            <person name="Adams M.D."/>
            <person name="Amanatides P.G."/>
            <person name="Baden-Tillson H."/>
            <person name="Barnstead M."/>
            <person name="Chin S.H."/>
            <person name="Dew I."/>
            <person name="Evans C.A."/>
            <person name="Ferriera S."/>
            <person name="Flanigan M."/>
            <person name="Fosler C."/>
            <person name="Glodek A."/>
            <person name="Gu Z."/>
            <person name="Holt R.A."/>
            <person name="Jennings D."/>
            <person name="Kraft C.L."/>
            <person name="Lu F."/>
            <person name="Nguyen T."/>
            <person name="Nusskern D.R."/>
            <person name="Pfannkoch C.M."/>
            <person name="Sitter C."/>
            <person name="Sutton G.G."/>
            <person name="Venter J.C."/>
            <person name="Wang Z."/>
            <person name="Woodage T."/>
            <person name="Zheng X.H."/>
            <person name="Zhong F."/>
        </authorList>
    </citation>
    <scope>NUCLEOTIDE SEQUENCE [LARGE SCALE GENOMIC DNA]</scope>
    <source>
        <strain>BN</strain>
        <strain evidence="3">Sprague-Dawley</strain>
    </source>
</reference>
<evidence type="ECO:0000256" key="1">
    <source>
        <dbReference type="SAM" id="MobiDB-lite"/>
    </source>
</evidence>
<organism evidence="2 3">
    <name type="scientific">Rattus norvegicus</name>
    <name type="common">Rat</name>
    <dbReference type="NCBI Taxonomy" id="10116"/>
    <lineage>
        <taxon>Eukaryota</taxon>
        <taxon>Metazoa</taxon>
        <taxon>Chordata</taxon>
        <taxon>Craniata</taxon>
        <taxon>Vertebrata</taxon>
        <taxon>Euteleostomi</taxon>
        <taxon>Mammalia</taxon>
        <taxon>Eutheria</taxon>
        <taxon>Euarchontoglires</taxon>
        <taxon>Glires</taxon>
        <taxon>Rodentia</taxon>
        <taxon>Myomorpha</taxon>
        <taxon>Muroidea</taxon>
        <taxon>Muridae</taxon>
        <taxon>Murinae</taxon>
        <taxon>Rattus</taxon>
    </lineage>
</organism>
<gene>
    <name evidence="2" type="ORF">rCG_53700</name>
</gene>
<dbReference type="Proteomes" id="UP000234681">
    <property type="component" value="Chromosome 1"/>
</dbReference>
<dbReference type="EMBL" id="CH473979">
    <property type="protein sequence ID" value="EDM08106.1"/>
    <property type="molecule type" value="Genomic_DNA"/>
</dbReference>
<sequence>MFWLLTVARWSSGSMGDKNLEDMEFLEEVGLRHLPHEELFCSQIWQRITRELTKVRDCRVRVGENGSPMKRDNREDEYSKHSSQNSVFQVH</sequence>
<feature type="region of interest" description="Disordered" evidence="1">
    <location>
        <begin position="63"/>
        <end position="91"/>
    </location>
</feature>
<proteinExistence type="predicted"/>
<feature type="compositionally biased region" description="Basic and acidic residues" evidence="1">
    <location>
        <begin position="69"/>
        <end position="80"/>
    </location>
</feature>
<accession>A6J8X8</accession>
<evidence type="ECO:0000313" key="2">
    <source>
        <dbReference type="EMBL" id="EDM08106.1"/>
    </source>
</evidence>
<dbReference type="AlphaFoldDB" id="A6J8X8"/>
<feature type="compositionally biased region" description="Polar residues" evidence="1">
    <location>
        <begin position="81"/>
        <end position="91"/>
    </location>
</feature>
<name>A6J8X8_RAT</name>
<feature type="non-terminal residue" evidence="2">
    <location>
        <position position="91"/>
    </location>
</feature>
<protein>
    <submittedName>
        <fullName evidence="2">RCG53700</fullName>
    </submittedName>
</protein>